<keyword evidence="3 12" id="KW-0479">Metal-binding</keyword>
<keyword evidence="11 12" id="KW-0326">Glycosidase</keyword>
<evidence type="ECO:0000256" key="8">
    <source>
        <dbReference type="ARBA" id="ARBA00023125"/>
    </source>
</evidence>
<dbReference type="GO" id="GO:0046872">
    <property type="term" value="F:metal ion binding"/>
    <property type="evidence" value="ECO:0007669"/>
    <property type="project" value="UniProtKB-KW"/>
</dbReference>
<keyword evidence="4 12" id="KW-0227">DNA damage</keyword>
<keyword evidence="9 12" id="KW-0234">DNA repair</keyword>
<dbReference type="NCBIfam" id="TIGR01083">
    <property type="entry name" value="nth"/>
    <property type="match status" value="1"/>
</dbReference>
<dbReference type="Gene3D" id="1.10.340.30">
    <property type="entry name" value="Hypothetical protein, domain 2"/>
    <property type="match status" value="1"/>
</dbReference>
<dbReference type="PANTHER" id="PTHR10359:SF18">
    <property type="entry name" value="ENDONUCLEASE III"/>
    <property type="match status" value="1"/>
</dbReference>
<comment type="cofactor">
    <cofactor evidence="12">
        <name>[4Fe-4S] cluster</name>
        <dbReference type="ChEBI" id="CHEBI:49883"/>
    </cofactor>
    <text evidence="12">Binds 1 [4Fe-4S] cluster.</text>
</comment>
<dbReference type="GO" id="GO:0051539">
    <property type="term" value="F:4 iron, 4 sulfur cluster binding"/>
    <property type="evidence" value="ECO:0007669"/>
    <property type="project" value="UniProtKB-UniRule"/>
</dbReference>
<feature type="binding site" evidence="12">
    <location>
        <position position="213"/>
    </location>
    <ligand>
        <name>[4Fe-4S] cluster</name>
        <dbReference type="ChEBI" id="CHEBI:49883"/>
    </ligand>
</feature>
<dbReference type="GO" id="GO:0019104">
    <property type="term" value="F:DNA N-glycosylase activity"/>
    <property type="evidence" value="ECO:0007669"/>
    <property type="project" value="UniProtKB-UniRule"/>
</dbReference>
<dbReference type="GO" id="GO:0006285">
    <property type="term" value="P:base-excision repair, AP site formation"/>
    <property type="evidence" value="ECO:0007669"/>
    <property type="project" value="TreeGrafter"/>
</dbReference>
<reference evidence="15" key="1">
    <citation type="journal article" date="2018" name="Sci. Rep.">
        <title>Lignite coal burning seam in the remote Altai Mountains harbors a hydrogen-driven thermophilic microbial community.</title>
        <authorList>
            <person name="Kadnikov V.V."/>
            <person name="Mardanov A.V."/>
            <person name="Ivasenko D.A."/>
            <person name="Antsiferov D.V."/>
            <person name="Beletsky A.V."/>
            <person name="Karnachuk O.V."/>
            <person name="Ravin N.V."/>
        </authorList>
    </citation>
    <scope>NUCLEOTIDE SEQUENCE [LARGE SCALE GENOMIC DNA]</scope>
</reference>
<evidence type="ECO:0000256" key="5">
    <source>
        <dbReference type="ARBA" id="ARBA00022801"/>
    </source>
</evidence>
<dbReference type="FunFam" id="1.10.1670.10:FF:000001">
    <property type="entry name" value="Endonuclease III"/>
    <property type="match status" value="1"/>
</dbReference>
<dbReference type="Proteomes" id="UP000244338">
    <property type="component" value="Unassembled WGS sequence"/>
</dbReference>
<dbReference type="Gene3D" id="1.10.1670.10">
    <property type="entry name" value="Helix-hairpin-Helix base-excision DNA repair enzymes (C-terminal)"/>
    <property type="match status" value="1"/>
</dbReference>
<dbReference type="GO" id="GO:0003677">
    <property type="term" value="F:DNA binding"/>
    <property type="evidence" value="ECO:0007669"/>
    <property type="project" value="UniProtKB-UniRule"/>
</dbReference>
<dbReference type="EC" id="4.2.99.18" evidence="12"/>
<evidence type="ECO:0000256" key="12">
    <source>
        <dbReference type="HAMAP-Rule" id="MF_00942"/>
    </source>
</evidence>
<comment type="caution">
    <text evidence="14">The sequence shown here is derived from an EMBL/GenBank/DDBJ whole genome shotgun (WGS) entry which is preliminary data.</text>
</comment>
<feature type="binding site" evidence="12">
    <location>
        <position position="204"/>
    </location>
    <ligand>
        <name>[4Fe-4S] cluster</name>
        <dbReference type="ChEBI" id="CHEBI:49883"/>
    </ligand>
</feature>
<organism evidence="14 15">
    <name type="scientific">Candidatus Carbonibacillus altaicus</name>
    <dbReference type="NCBI Taxonomy" id="2163959"/>
    <lineage>
        <taxon>Bacteria</taxon>
        <taxon>Bacillati</taxon>
        <taxon>Bacillota</taxon>
        <taxon>Bacilli</taxon>
        <taxon>Bacillales</taxon>
        <taxon>Candidatus Carbonibacillus</taxon>
    </lineage>
</organism>
<dbReference type="PIRSF" id="PIRSF001435">
    <property type="entry name" value="Nth"/>
    <property type="match status" value="1"/>
</dbReference>
<keyword evidence="7 12" id="KW-0411">Iron-sulfur</keyword>
<dbReference type="Pfam" id="PF00633">
    <property type="entry name" value="HHH"/>
    <property type="match status" value="1"/>
</dbReference>
<accession>A0A2R6XZX9</accession>
<evidence type="ECO:0000313" key="15">
    <source>
        <dbReference type="Proteomes" id="UP000244338"/>
    </source>
</evidence>
<evidence type="ECO:0000256" key="3">
    <source>
        <dbReference type="ARBA" id="ARBA00022723"/>
    </source>
</evidence>
<evidence type="ECO:0000256" key="9">
    <source>
        <dbReference type="ARBA" id="ARBA00023204"/>
    </source>
</evidence>
<keyword evidence="2 12" id="KW-0004">4Fe-4S</keyword>
<keyword evidence="14" id="KW-0540">Nuclease</keyword>
<evidence type="ECO:0000256" key="11">
    <source>
        <dbReference type="ARBA" id="ARBA00023295"/>
    </source>
</evidence>
<name>A0A2R6XZX9_9BACL</name>
<keyword evidence="5 12" id="KW-0378">Hydrolase</keyword>
<dbReference type="AlphaFoldDB" id="A0A2R6XZX9"/>
<dbReference type="InterPro" id="IPR003265">
    <property type="entry name" value="HhH-GPD_domain"/>
</dbReference>
<dbReference type="InterPro" id="IPR005759">
    <property type="entry name" value="Nth"/>
</dbReference>
<proteinExistence type="inferred from homology"/>
<dbReference type="SMART" id="SM00478">
    <property type="entry name" value="ENDO3c"/>
    <property type="match status" value="1"/>
</dbReference>
<dbReference type="InterPro" id="IPR000445">
    <property type="entry name" value="HhH_motif"/>
</dbReference>
<evidence type="ECO:0000256" key="1">
    <source>
        <dbReference type="ARBA" id="ARBA00008343"/>
    </source>
</evidence>
<keyword evidence="10 12" id="KW-0456">Lyase</keyword>
<sequence length="225" mass="25220">MKEPTRRPSPKLKKKARIVLERLAELYPDAHCELNHENPFQLLVATILSAQTTDAKVNEVTPALFARFPDAFNLAQSEPEEIQPYIQSIGLYKNKSKHIVATARLLVEKYGGEVPREREALETLPGVGRKTANVVLSTAFGLPALAVDTHVLRVSHRIGLTTADDPLKVEKDLQALFPMSEWGIVHHRLIWHGRRMCSARAPQCAICPIREVCDFAKEQNDARCS</sequence>
<protein>
    <recommendedName>
        <fullName evidence="12">Endonuclease III</fullName>
        <ecNumber evidence="12">4.2.99.18</ecNumber>
    </recommendedName>
    <alternativeName>
        <fullName evidence="12">DNA-(apurinic or apyrimidinic site) lyase</fullName>
    </alternativeName>
</protein>
<comment type="similarity">
    <text evidence="1 12">Belongs to the Nth/MutY family.</text>
</comment>
<feature type="binding site" evidence="12">
    <location>
        <position position="197"/>
    </location>
    <ligand>
        <name>[4Fe-4S] cluster</name>
        <dbReference type="ChEBI" id="CHEBI:49883"/>
    </ligand>
</feature>
<evidence type="ECO:0000256" key="7">
    <source>
        <dbReference type="ARBA" id="ARBA00023014"/>
    </source>
</evidence>
<keyword evidence="8 12" id="KW-0238">DNA-binding</keyword>
<dbReference type="InterPro" id="IPR023170">
    <property type="entry name" value="HhH_base_excis_C"/>
</dbReference>
<dbReference type="InterPro" id="IPR004036">
    <property type="entry name" value="Endonuclease-III-like_CS2"/>
</dbReference>
<dbReference type="Pfam" id="PF00730">
    <property type="entry name" value="HhH-GPD"/>
    <property type="match status" value="1"/>
</dbReference>
<dbReference type="PANTHER" id="PTHR10359">
    <property type="entry name" value="A/G-SPECIFIC ADENINE GLYCOSYLASE/ENDONUCLEASE III"/>
    <property type="match status" value="1"/>
</dbReference>
<keyword evidence="14" id="KW-0255">Endonuclease</keyword>
<evidence type="ECO:0000259" key="13">
    <source>
        <dbReference type="SMART" id="SM00478"/>
    </source>
</evidence>
<dbReference type="SUPFAM" id="SSF48150">
    <property type="entry name" value="DNA-glycosylase"/>
    <property type="match status" value="1"/>
</dbReference>
<comment type="function">
    <text evidence="12">DNA repair enzyme that has both DNA N-glycosylase activity and AP-lyase activity. The DNA N-glycosylase activity releases various damaged pyrimidines from DNA by cleaving the N-glycosidic bond, leaving an AP (apurinic/apyrimidinic) site. The AP-lyase activity cleaves the phosphodiester bond 3' to the AP site by a beta-elimination, leaving a 3'-terminal unsaturated sugar and a product with a terminal 5'-phosphate.</text>
</comment>
<gene>
    <name evidence="12" type="primary">nth</name>
    <name evidence="14" type="ORF">BSOLF_1054</name>
</gene>
<dbReference type="InterPro" id="IPR011257">
    <property type="entry name" value="DNA_glycosylase"/>
</dbReference>
<comment type="catalytic activity">
    <reaction evidence="12">
        <text>2'-deoxyribonucleotide-(2'-deoxyribose 5'-phosphate)-2'-deoxyribonucleotide-DNA = a 3'-end 2'-deoxyribonucleotide-(2,3-dehydro-2,3-deoxyribose 5'-phosphate)-DNA + a 5'-end 5'-phospho-2'-deoxyribonucleoside-DNA + H(+)</text>
        <dbReference type="Rhea" id="RHEA:66592"/>
        <dbReference type="Rhea" id="RHEA-COMP:13180"/>
        <dbReference type="Rhea" id="RHEA-COMP:16897"/>
        <dbReference type="Rhea" id="RHEA-COMP:17067"/>
        <dbReference type="ChEBI" id="CHEBI:15378"/>
        <dbReference type="ChEBI" id="CHEBI:136412"/>
        <dbReference type="ChEBI" id="CHEBI:157695"/>
        <dbReference type="ChEBI" id="CHEBI:167181"/>
        <dbReference type="EC" id="4.2.99.18"/>
    </reaction>
</comment>
<evidence type="ECO:0000256" key="4">
    <source>
        <dbReference type="ARBA" id="ARBA00022763"/>
    </source>
</evidence>
<dbReference type="HAMAP" id="MF_00942">
    <property type="entry name" value="Nth"/>
    <property type="match status" value="1"/>
</dbReference>
<feature type="domain" description="HhH-GPD" evidence="13">
    <location>
        <begin position="48"/>
        <end position="195"/>
    </location>
</feature>
<evidence type="ECO:0000256" key="6">
    <source>
        <dbReference type="ARBA" id="ARBA00023004"/>
    </source>
</evidence>
<feature type="binding site" evidence="12">
    <location>
        <position position="207"/>
    </location>
    <ligand>
        <name>[4Fe-4S] cluster</name>
        <dbReference type="ChEBI" id="CHEBI:49883"/>
    </ligand>
</feature>
<evidence type="ECO:0000256" key="10">
    <source>
        <dbReference type="ARBA" id="ARBA00023239"/>
    </source>
</evidence>
<evidence type="ECO:0000313" key="14">
    <source>
        <dbReference type="EMBL" id="PTQ55986.1"/>
    </source>
</evidence>
<dbReference type="CDD" id="cd00056">
    <property type="entry name" value="ENDO3c"/>
    <property type="match status" value="1"/>
</dbReference>
<dbReference type="FunFam" id="1.10.340.30:FF:000001">
    <property type="entry name" value="Endonuclease III"/>
    <property type="match status" value="1"/>
</dbReference>
<keyword evidence="6 12" id="KW-0408">Iron</keyword>
<dbReference type="GO" id="GO:0140078">
    <property type="term" value="F:class I DNA-(apurinic or apyrimidinic site) endonuclease activity"/>
    <property type="evidence" value="ECO:0007669"/>
    <property type="project" value="UniProtKB-EC"/>
</dbReference>
<dbReference type="EMBL" id="PEBX01000055">
    <property type="protein sequence ID" value="PTQ55986.1"/>
    <property type="molecule type" value="Genomic_DNA"/>
</dbReference>
<dbReference type="PROSITE" id="PS01155">
    <property type="entry name" value="ENDONUCLEASE_III_2"/>
    <property type="match status" value="1"/>
</dbReference>
<evidence type="ECO:0000256" key="2">
    <source>
        <dbReference type="ARBA" id="ARBA00022485"/>
    </source>
</evidence>